<keyword evidence="10" id="KW-1185">Reference proteome</keyword>
<dbReference type="KEGG" id="opf:CBP31_11210"/>
<evidence type="ECO:0000313" key="9">
    <source>
        <dbReference type="EMBL" id="ART83112.1"/>
    </source>
</evidence>
<dbReference type="InterPro" id="IPR028081">
    <property type="entry name" value="Leu-bd"/>
</dbReference>
<dbReference type="PANTHER" id="PTHR47235">
    <property type="entry name" value="BLR6548 PROTEIN"/>
    <property type="match status" value="1"/>
</dbReference>
<dbReference type="AlphaFoldDB" id="A0A1Y0D6D1"/>
<name>A0A1Y0D6D1_9GAMM</name>
<evidence type="ECO:0000256" key="1">
    <source>
        <dbReference type="ARBA" id="ARBA00010062"/>
    </source>
</evidence>
<evidence type="ECO:0000256" key="2">
    <source>
        <dbReference type="ARBA" id="ARBA00022617"/>
    </source>
</evidence>
<dbReference type="PROSITE" id="PS51007">
    <property type="entry name" value="CYTC"/>
    <property type="match status" value="1"/>
</dbReference>
<dbReference type="GO" id="GO:0009055">
    <property type="term" value="F:electron transfer activity"/>
    <property type="evidence" value="ECO:0007669"/>
    <property type="project" value="InterPro"/>
</dbReference>
<dbReference type="GO" id="GO:0046872">
    <property type="term" value="F:metal ion binding"/>
    <property type="evidence" value="ECO:0007669"/>
    <property type="project" value="UniProtKB-KW"/>
</dbReference>
<dbReference type="Gene3D" id="1.10.760.10">
    <property type="entry name" value="Cytochrome c-like domain"/>
    <property type="match status" value="1"/>
</dbReference>
<dbReference type="SUPFAM" id="SSF46626">
    <property type="entry name" value="Cytochrome c"/>
    <property type="match status" value="1"/>
</dbReference>
<evidence type="ECO:0000256" key="5">
    <source>
        <dbReference type="ARBA" id="ARBA00023004"/>
    </source>
</evidence>
<evidence type="ECO:0000256" key="4">
    <source>
        <dbReference type="ARBA" id="ARBA00022729"/>
    </source>
</evidence>
<accession>A0A1Y0D6D1</accession>
<dbReference type="OrthoDB" id="9777352at2"/>
<evidence type="ECO:0000256" key="7">
    <source>
        <dbReference type="SAM" id="SignalP"/>
    </source>
</evidence>
<keyword evidence="4 7" id="KW-0732">Signal</keyword>
<dbReference type="EMBL" id="CP021377">
    <property type="protein sequence ID" value="ART83112.1"/>
    <property type="molecule type" value="Genomic_DNA"/>
</dbReference>
<organism evidence="9 10">
    <name type="scientific">Oceanisphaera profunda</name>
    <dbReference type="NCBI Taxonomy" id="1416627"/>
    <lineage>
        <taxon>Bacteria</taxon>
        <taxon>Pseudomonadati</taxon>
        <taxon>Pseudomonadota</taxon>
        <taxon>Gammaproteobacteria</taxon>
        <taxon>Aeromonadales</taxon>
        <taxon>Aeromonadaceae</taxon>
        <taxon>Oceanisphaera</taxon>
    </lineage>
</organism>
<keyword evidence="2 6" id="KW-0349">Heme</keyword>
<reference evidence="9 10" key="1">
    <citation type="journal article" date="2014" name="Int. J. Syst. Evol. Microbiol.">
        <title>Oceanisphaera profunda sp. nov., a marine bacterium isolated from deep-sea sediment, and emended description of the genus Oceanisphaera.</title>
        <authorList>
            <person name="Xu Z."/>
            <person name="Zhang X.Y."/>
            <person name="Su H.N."/>
            <person name="Yu Z.C."/>
            <person name="Liu C."/>
            <person name="Li H."/>
            <person name="Chen X.L."/>
            <person name="Song X.Y."/>
            <person name="Xie B.B."/>
            <person name="Qin Q.L."/>
            <person name="Zhou B.C."/>
            <person name="Shi M."/>
            <person name="Huang Y."/>
            <person name="Zhang Y.Z."/>
        </authorList>
    </citation>
    <scope>NUCLEOTIDE SEQUENCE [LARGE SCALE GENOMIC DNA]</scope>
    <source>
        <strain evidence="9 10">SM1222</strain>
    </source>
</reference>
<comment type="similarity">
    <text evidence="1">Belongs to the leucine-binding protein family.</text>
</comment>
<feature type="signal peptide" evidence="7">
    <location>
        <begin position="1"/>
        <end position="20"/>
    </location>
</feature>
<evidence type="ECO:0000313" key="10">
    <source>
        <dbReference type="Proteomes" id="UP000243937"/>
    </source>
</evidence>
<gene>
    <name evidence="9" type="ORF">CBP31_11210</name>
</gene>
<proteinExistence type="inferred from homology"/>
<dbReference type="Pfam" id="PF13458">
    <property type="entry name" value="Peripla_BP_6"/>
    <property type="match status" value="1"/>
</dbReference>
<feature type="chain" id="PRO_5012327119" evidence="7">
    <location>
        <begin position="21"/>
        <end position="518"/>
    </location>
</feature>
<feature type="domain" description="Cytochrome c" evidence="8">
    <location>
        <begin position="25"/>
        <end position="151"/>
    </location>
</feature>
<dbReference type="InterPro" id="IPR009056">
    <property type="entry name" value="Cyt_c-like_dom"/>
</dbReference>
<dbReference type="PANTHER" id="PTHR47235:SF1">
    <property type="entry name" value="BLR6548 PROTEIN"/>
    <property type="match status" value="1"/>
</dbReference>
<dbReference type="Gene3D" id="3.40.50.2300">
    <property type="match status" value="2"/>
</dbReference>
<sequence>MRYRRWLMASLLCLSGPTGALELSPQEMAGKQLFLHGSGSGDSIIQARVGAAGSLLPASVMPCASCHGADGRGRPEGGVRPPSILWRRLTLSYGGRLSHGRTRPAYDEQTFARAVVEGRDSAGKLLNPSMPRFVMSQRDMNNLTAYLKRLEEDDDFGLEGDKLRIGSLLPLTGSWAEMGTTVEAVLEEVLARINDNGGIHGRRLELIILDSGETKASAEAALDELQQQGPFFSLLAPLETTLEEGLTEWAEAMGIPLIGPLGPQVEYRQSAMVFHPLAGLRDQLLTLGEFAGDMLPASERTALIAYSDQAHQRELAESLAEKLRRSGWLRVQLLDSRQQKETIAVTAATNPALFFIGASEDFVDLAERWHASGLRPYLFAASGQVAGEVFNIPNSFSERVFLAYPFLPSDWSPAGASELAQIREKRQLSGRTTTLQVQAYCAAVLLVEGLKRAGRDASRKKLVVAIEALYGFNTGLSPALNFGPGKRVGAVGAHVVTVDLEYRRFRPLGPYLRIEDSL</sequence>
<dbReference type="InterPro" id="IPR036909">
    <property type="entry name" value="Cyt_c-like_dom_sf"/>
</dbReference>
<dbReference type="GO" id="GO:0020037">
    <property type="term" value="F:heme binding"/>
    <property type="evidence" value="ECO:0007669"/>
    <property type="project" value="InterPro"/>
</dbReference>
<protein>
    <submittedName>
        <fullName evidence="9">Branched-chain amino acid ABC transporter substrate-binding protein</fullName>
    </submittedName>
</protein>
<evidence type="ECO:0000256" key="3">
    <source>
        <dbReference type="ARBA" id="ARBA00022723"/>
    </source>
</evidence>
<dbReference type="SUPFAM" id="SSF53822">
    <property type="entry name" value="Periplasmic binding protein-like I"/>
    <property type="match status" value="1"/>
</dbReference>
<evidence type="ECO:0000259" key="8">
    <source>
        <dbReference type="PROSITE" id="PS51007"/>
    </source>
</evidence>
<keyword evidence="3 6" id="KW-0479">Metal-binding</keyword>
<keyword evidence="5 6" id="KW-0408">Iron</keyword>
<evidence type="ECO:0000256" key="6">
    <source>
        <dbReference type="PROSITE-ProRule" id="PRU00433"/>
    </source>
</evidence>
<dbReference type="Proteomes" id="UP000243937">
    <property type="component" value="Chromosome"/>
</dbReference>
<dbReference type="InterPro" id="IPR028082">
    <property type="entry name" value="Peripla_BP_I"/>
</dbReference>
<dbReference type="Pfam" id="PF00034">
    <property type="entry name" value="Cytochrom_C"/>
    <property type="match status" value="1"/>
</dbReference>